<gene>
    <name evidence="2" type="ORF">PSFLO_02388</name>
</gene>
<evidence type="ECO:0000256" key="1">
    <source>
        <dbReference type="SAM" id="MobiDB-lite"/>
    </source>
</evidence>
<accession>A0A5C3EZS2</accession>
<feature type="compositionally biased region" description="Polar residues" evidence="1">
    <location>
        <begin position="540"/>
        <end position="552"/>
    </location>
</feature>
<feature type="compositionally biased region" description="Low complexity" evidence="1">
    <location>
        <begin position="53"/>
        <end position="70"/>
    </location>
</feature>
<protein>
    <submittedName>
        <fullName evidence="2">Uncharacterized protein</fullName>
    </submittedName>
</protein>
<name>A0A5C3EZS2_9BASI</name>
<dbReference type="OrthoDB" id="2349883at2759"/>
<dbReference type="AlphaFoldDB" id="A0A5C3EZS2"/>
<dbReference type="Proteomes" id="UP000323386">
    <property type="component" value="Unassembled WGS sequence"/>
</dbReference>
<feature type="region of interest" description="Disordered" evidence="1">
    <location>
        <begin position="514"/>
        <end position="559"/>
    </location>
</feature>
<proteinExistence type="predicted"/>
<dbReference type="EMBL" id="OOIP01000005">
    <property type="protein sequence ID" value="SPO36917.1"/>
    <property type="molecule type" value="Genomic_DNA"/>
</dbReference>
<sequence>MALLSAAALTATARHALAPTSSSRTLLPSSQAFVHLKTCRQCLDSRRGLADSFGPRFTSTSSRRSGSNAKPPTPPSSASPSRPVDPANLVPKRYRAKVEVLPFRVGTEEARQFLHAFTAGGVLQHHRSWYEHLKLHYALTIGGETAQEVRERVVTFEKISALYLPIWMVNASVELRCRGENGRAEVTLLTTKSRFPGNSWGPMTTMPMYPDYPSDAPVSPDQPQQTLDPAQRNYQLMMDYELYDPEKHLHPKGVEIEGGIPPPLPFNISPLHLPELLRKDLAPEDRTIEGEIPREDLEEELGRTGRAWSNYKTGNPKLSPVHFEPETLKTHMLAAYPLLIPIHLAECSFIDKEGERQRVTHALGAWDKQMHTFASLFHKDGVWRRTGSDRHPFSIQTTDLFPRLPIRNPFQQHFSKERAAAEDERRKKRIEYKEKLTAKMGEMKKQFGLGKMNRAEIDELWEEADSLHIKELKDSIKSQEAEHLAVELPVAWAITLKVDELLEKANWTPLERDEREAYQARTSRVDPSKPVRSKKDKQRLPSTTQMRYSGTPPTEPRPYQWLSDKQEREAEQQHPDRKAGLGDFIHWTSPHVQRLTLNVAANKRYLEEGVPRELKSRRSLVNATAAGADIDNLLVINQSDGSTVKGSDAVKTLRASDLDCRQYSERLKPRWLKELEKNGPPAPRY</sequence>
<feature type="region of interest" description="Disordered" evidence="1">
    <location>
        <begin position="53"/>
        <end position="89"/>
    </location>
</feature>
<evidence type="ECO:0000313" key="2">
    <source>
        <dbReference type="EMBL" id="SPO36917.1"/>
    </source>
</evidence>
<evidence type="ECO:0000313" key="3">
    <source>
        <dbReference type="Proteomes" id="UP000323386"/>
    </source>
</evidence>
<feature type="compositionally biased region" description="Basic and acidic residues" evidence="1">
    <location>
        <begin position="514"/>
        <end position="529"/>
    </location>
</feature>
<keyword evidence="3" id="KW-1185">Reference proteome</keyword>
<feature type="compositionally biased region" description="Low complexity" evidence="1">
    <location>
        <begin position="78"/>
        <end position="87"/>
    </location>
</feature>
<reference evidence="2 3" key="1">
    <citation type="submission" date="2018-03" db="EMBL/GenBank/DDBJ databases">
        <authorList>
            <person name="Guldener U."/>
        </authorList>
    </citation>
    <scope>NUCLEOTIDE SEQUENCE [LARGE SCALE GENOMIC DNA]</scope>
    <source>
        <strain evidence="2 3">DAOM196992</strain>
    </source>
</reference>
<organism evidence="2 3">
    <name type="scientific">Pseudozyma flocculosa</name>
    <dbReference type="NCBI Taxonomy" id="84751"/>
    <lineage>
        <taxon>Eukaryota</taxon>
        <taxon>Fungi</taxon>
        <taxon>Dikarya</taxon>
        <taxon>Basidiomycota</taxon>
        <taxon>Ustilaginomycotina</taxon>
        <taxon>Ustilaginomycetes</taxon>
        <taxon>Ustilaginales</taxon>
        <taxon>Ustilaginaceae</taxon>
        <taxon>Pseudozyma</taxon>
    </lineage>
</organism>